<dbReference type="OrthoDB" id="28947at2759"/>
<evidence type="ECO:0000313" key="5">
    <source>
        <dbReference type="Proteomes" id="UP000770015"/>
    </source>
</evidence>
<feature type="region of interest" description="Disordered" evidence="2">
    <location>
        <begin position="820"/>
        <end position="936"/>
    </location>
</feature>
<feature type="region of interest" description="Disordered" evidence="2">
    <location>
        <begin position="484"/>
        <end position="525"/>
    </location>
</feature>
<dbReference type="InterPro" id="IPR040155">
    <property type="entry name" value="CEBPZ/Mak21-like"/>
</dbReference>
<dbReference type="PANTHER" id="PTHR12048">
    <property type="entry name" value="CCAAT-BINDING FACTOR-RELATED"/>
    <property type="match status" value="1"/>
</dbReference>
<feature type="compositionally biased region" description="Acidic residues" evidence="2">
    <location>
        <begin position="855"/>
        <end position="910"/>
    </location>
</feature>
<evidence type="ECO:0000259" key="3">
    <source>
        <dbReference type="Pfam" id="PF03914"/>
    </source>
</evidence>
<dbReference type="GO" id="GO:0005634">
    <property type="term" value="C:nucleus"/>
    <property type="evidence" value="ECO:0007669"/>
    <property type="project" value="TreeGrafter"/>
</dbReference>
<dbReference type="SUPFAM" id="SSF48371">
    <property type="entry name" value="ARM repeat"/>
    <property type="match status" value="1"/>
</dbReference>
<comment type="similarity">
    <text evidence="1">Belongs to the CBF/MAK21 family.</text>
</comment>
<feature type="region of interest" description="Disordered" evidence="2">
    <location>
        <begin position="130"/>
        <end position="156"/>
    </location>
</feature>
<dbReference type="InterPro" id="IPR016024">
    <property type="entry name" value="ARM-type_fold"/>
</dbReference>
<feature type="compositionally biased region" description="Acidic residues" evidence="2">
    <location>
        <begin position="77"/>
        <end position="90"/>
    </location>
</feature>
<feature type="domain" description="CCAAT-binding factor" evidence="3">
    <location>
        <begin position="569"/>
        <end position="732"/>
    </location>
</feature>
<reference evidence="4" key="1">
    <citation type="journal article" date="2021" name="Nat. Commun.">
        <title>Genetic determinants of endophytism in the Arabidopsis root mycobiome.</title>
        <authorList>
            <person name="Mesny F."/>
            <person name="Miyauchi S."/>
            <person name="Thiergart T."/>
            <person name="Pickel B."/>
            <person name="Atanasova L."/>
            <person name="Karlsson M."/>
            <person name="Huettel B."/>
            <person name="Barry K.W."/>
            <person name="Haridas S."/>
            <person name="Chen C."/>
            <person name="Bauer D."/>
            <person name="Andreopoulos W."/>
            <person name="Pangilinan J."/>
            <person name="LaButti K."/>
            <person name="Riley R."/>
            <person name="Lipzen A."/>
            <person name="Clum A."/>
            <person name="Drula E."/>
            <person name="Henrissat B."/>
            <person name="Kohler A."/>
            <person name="Grigoriev I.V."/>
            <person name="Martin F.M."/>
            <person name="Hacquard S."/>
        </authorList>
    </citation>
    <scope>NUCLEOTIDE SEQUENCE</scope>
    <source>
        <strain evidence="4">MPI-SDFR-AT-0117</strain>
    </source>
</reference>
<feature type="compositionally biased region" description="Polar residues" evidence="2">
    <location>
        <begin position="1"/>
        <end position="10"/>
    </location>
</feature>
<sequence>MPESKGNTPSKAAGKSPRNNNKKRKHDVDTKPTSSTSSKRKRAEPDEEDAKPSGKTPAGSHSADNEHLLEEIRALGGDEEDLALVGDIDSDSEHEGGADANEHVDAALQQELQALATQLGFQPLRTKSAAEKPPVVKAKANAKPEAKPLAEEQSVPEKKDLAAVPAVKIEPRADWHKVELAQLPEPSSPDSNVLTGAIESLKAHAQTLLESDANAYSKSILAAASHKFLSTIMSSGTLSDKVSALTLAVQESPIHNVKAFDTLMNLASKRSRGQAIGALGALVDLLGPGLILPGDRRLRAFHAQPGLIGSLQALNIRRWSPAQRLPGNVTEAHLISWAYEDWLKSTYFKIIQLLEIWCNDEIEYSRIKSLDFVYALLKDKPEQETNLLRLIVNKLGDRDRKISSRSSYLLLQLQNSHPGMKAVVVRAIEQEVLLRPGQSPRAKYYAVATLNQTILSQKDPRTAEALLRVYFDIFVALLSGPTAGKDDADAAEEDNQPAPRRGQKPGGKRAPKGPAPPRPMEQDSDEKLVSAVLTGINRATPFVPTDDPILENQIDTLFRIAHSSNFNTSIQALILIQQLSVSRHLAFDRFYRTLYESLLDPRLVTSSKQALYLNLVLRSLRADVDTRRVKAFVKRMLQILGLHQPPFACGILYIVLQLRKQFPDLRTLLEEPEESEPLLEQPDQDGKSAPFTSATSYDGRKRDPEHSNAQHSCLWELAPFLHHFHPSVSVIAEGVLSNDATVQKPDLESHSLIRFLDKFVYRNPKATESARGVSIMQPMGKKTPGPTTSLNHPTFWNKKLEHVAADEIFFHHYFQEAGKPGQSVSKARAEPALASDGEDEDEIWKALTATHPDGPVDDSDDSGLDMADFDDDDDDEMEDREGGEDDADLLGMSSDDDMFDEDDDESDGADDSAAAAGSEKEKTGDGEETRGARRKRLKGLPTFASVDDYAGLLANEDDI</sequence>
<feature type="compositionally biased region" description="Basic and acidic residues" evidence="2">
    <location>
        <begin position="918"/>
        <end position="931"/>
    </location>
</feature>
<dbReference type="Pfam" id="PF03914">
    <property type="entry name" value="CBF"/>
    <property type="match status" value="1"/>
</dbReference>
<feature type="region of interest" description="Disordered" evidence="2">
    <location>
        <begin position="673"/>
        <end position="705"/>
    </location>
</feature>
<dbReference type="AlphaFoldDB" id="A0A9P8VDD3"/>
<feature type="compositionally biased region" description="Basic residues" evidence="2">
    <location>
        <begin position="501"/>
        <end position="511"/>
    </location>
</feature>
<evidence type="ECO:0000256" key="2">
    <source>
        <dbReference type="SAM" id="MobiDB-lite"/>
    </source>
</evidence>
<evidence type="ECO:0000313" key="4">
    <source>
        <dbReference type="EMBL" id="KAH6689239.1"/>
    </source>
</evidence>
<feature type="region of interest" description="Disordered" evidence="2">
    <location>
        <begin position="1"/>
        <end position="98"/>
    </location>
</feature>
<name>A0A9P8VDD3_9PEZI</name>
<accession>A0A9P8VDD3</accession>
<proteinExistence type="inferred from homology"/>
<organism evidence="4 5">
    <name type="scientific">Plectosphaerella plurivora</name>
    <dbReference type="NCBI Taxonomy" id="936078"/>
    <lineage>
        <taxon>Eukaryota</taxon>
        <taxon>Fungi</taxon>
        <taxon>Dikarya</taxon>
        <taxon>Ascomycota</taxon>
        <taxon>Pezizomycotina</taxon>
        <taxon>Sordariomycetes</taxon>
        <taxon>Hypocreomycetidae</taxon>
        <taxon>Glomerellales</taxon>
        <taxon>Plectosphaerellaceae</taxon>
        <taxon>Plectosphaerella</taxon>
    </lineage>
</organism>
<protein>
    <submittedName>
        <fullName evidence="4">Ribosome biogenesis protein MAK21</fullName>
    </submittedName>
</protein>
<dbReference type="PANTHER" id="PTHR12048:SF0">
    <property type="entry name" value="CCAAT_ENHANCER-BINDING PROTEIN ZETA"/>
    <property type="match status" value="1"/>
</dbReference>
<gene>
    <name evidence="4" type="ORF">F5X68DRAFT_168033</name>
</gene>
<feature type="compositionally biased region" description="Basic and acidic residues" evidence="2">
    <location>
        <begin position="63"/>
        <end position="73"/>
    </location>
</feature>
<dbReference type="InterPro" id="IPR005612">
    <property type="entry name" value="CCAAT-binding_factor"/>
</dbReference>
<dbReference type="EMBL" id="JAGSXJ010000008">
    <property type="protein sequence ID" value="KAH6689239.1"/>
    <property type="molecule type" value="Genomic_DNA"/>
</dbReference>
<evidence type="ECO:0000256" key="1">
    <source>
        <dbReference type="ARBA" id="ARBA00007797"/>
    </source>
</evidence>
<feature type="compositionally biased region" description="Basic and acidic residues" evidence="2">
    <location>
        <begin position="142"/>
        <end position="156"/>
    </location>
</feature>
<dbReference type="Proteomes" id="UP000770015">
    <property type="component" value="Unassembled WGS sequence"/>
</dbReference>
<comment type="caution">
    <text evidence="4">The sequence shown here is derived from an EMBL/GenBank/DDBJ whole genome shotgun (WGS) entry which is preliminary data.</text>
</comment>
<feature type="compositionally biased region" description="Low complexity" evidence="2">
    <location>
        <begin position="131"/>
        <end position="141"/>
    </location>
</feature>
<keyword evidence="5" id="KW-1185">Reference proteome</keyword>